<dbReference type="KEGG" id="thu:AC731_000895"/>
<dbReference type="PIRSF" id="PIRSF025560">
    <property type="entry name" value="UCP025560"/>
    <property type="match status" value="1"/>
</dbReference>
<accession>A0A127KAE9</accession>
<organism evidence="1 2">
    <name type="scientific">Thauera humireducens</name>
    <dbReference type="NCBI Taxonomy" id="1134435"/>
    <lineage>
        <taxon>Bacteria</taxon>
        <taxon>Pseudomonadati</taxon>
        <taxon>Pseudomonadota</taxon>
        <taxon>Betaproteobacteria</taxon>
        <taxon>Rhodocyclales</taxon>
        <taxon>Zoogloeaceae</taxon>
        <taxon>Thauera</taxon>
    </lineage>
</organism>
<dbReference type="Proteomes" id="UP000036902">
    <property type="component" value="Chromosome"/>
</dbReference>
<dbReference type="EMBL" id="CP014646">
    <property type="protein sequence ID" value="AMO38927.1"/>
    <property type="molecule type" value="Genomic_DNA"/>
</dbReference>
<keyword evidence="2" id="KW-1185">Reference proteome</keyword>
<reference evidence="2" key="1">
    <citation type="submission" date="2016-03" db="EMBL/GenBank/DDBJ databases">
        <authorList>
            <person name="Ma C."/>
            <person name="Zhou S."/>
            <person name="Yang G."/>
        </authorList>
    </citation>
    <scope>NUCLEOTIDE SEQUENCE [LARGE SCALE GENOMIC DNA]</scope>
    <source>
        <strain evidence="2">SgZ-1</strain>
    </source>
</reference>
<name>A0A127KAE9_9RHOO</name>
<dbReference type="RefSeq" id="WP_048710434.1">
    <property type="nucleotide sequence ID" value="NZ_CP014646.1"/>
</dbReference>
<protein>
    <submittedName>
        <fullName evidence="1">Cellobiose phosphorylase</fullName>
    </submittedName>
</protein>
<dbReference type="STRING" id="1134435.AC731_000895"/>
<dbReference type="InterPro" id="IPR008309">
    <property type="entry name" value="YdbL"/>
</dbReference>
<evidence type="ECO:0000313" key="1">
    <source>
        <dbReference type="EMBL" id="AMO38927.1"/>
    </source>
</evidence>
<dbReference type="AlphaFoldDB" id="A0A127KAE9"/>
<evidence type="ECO:0000313" key="2">
    <source>
        <dbReference type="Proteomes" id="UP000036902"/>
    </source>
</evidence>
<sequence length="142" mass="15281">MKALTRGTRWLSGLLLGGVLAFAVHAQGSLEIDTPAIAALKASMQQRHAQLAPMYASGAIGLGADGTVALRDASVVPLAQRGGLNALVAAENADRAALYREIARANQHPEWEADVRRTFAQRWIDRAQAGWWVQRGGAWVKK</sequence>
<gene>
    <name evidence="1" type="ORF">AC731_000895</name>
</gene>
<proteinExistence type="predicted"/>
<dbReference type="Pfam" id="PF07027">
    <property type="entry name" value="DUF1318"/>
    <property type="match status" value="1"/>
</dbReference>